<dbReference type="InterPro" id="IPR000683">
    <property type="entry name" value="Gfo/Idh/MocA-like_OxRdtase_N"/>
</dbReference>
<dbReference type="STRING" id="443610.VE25_13665"/>
<evidence type="ECO:0000259" key="2">
    <source>
        <dbReference type="Pfam" id="PF01408"/>
    </source>
</evidence>
<dbReference type="Gene3D" id="3.30.360.10">
    <property type="entry name" value="Dihydrodipicolinate Reductase, domain 2"/>
    <property type="match status" value="1"/>
</dbReference>
<dbReference type="SUPFAM" id="SSF51735">
    <property type="entry name" value="NAD(P)-binding Rossmann-fold domains"/>
    <property type="match status" value="1"/>
</dbReference>
<dbReference type="Gene3D" id="3.40.50.720">
    <property type="entry name" value="NAD(P)-binding Rossmann-like Domain"/>
    <property type="match status" value="1"/>
</dbReference>
<evidence type="ECO:0000256" key="1">
    <source>
        <dbReference type="ARBA" id="ARBA00023002"/>
    </source>
</evidence>
<accession>A0A0F5FS23</accession>
<dbReference type="GO" id="GO:0016491">
    <property type="term" value="F:oxidoreductase activity"/>
    <property type="evidence" value="ECO:0007669"/>
    <property type="project" value="UniProtKB-KW"/>
</dbReference>
<feature type="domain" description="Gfo/Idh/MocA-like oxidoreductase N-terminal" evidence="2">
    <location>
        <begin position="2"/>
        <end position="121"/>
    </location>
</feature>
<dbReference type="AlphaFoldDB" id="A0A0F5FS23"/>
<evidence type="ECO:0000313" key="3">
    <source>
        <dbReference type="EMBL" id="KKB11385.1"/>
    </source>
</evidence>
<dbReference type="PANTHER" id="PTHR43818:SF11">
    <property type="entry name" value="BCDNA.GH03377"/>
    <property type="match status" value="1"/>
</dbReference>
<dbReference type="EMBL" id="JZEX01000119">
    <property type="protein sequence ID" value="KKB11385.1"/>
    <property type="molecule type" value="Genomic_DNA"/>
</dbReference>
<reference evidence="3 4" key="1">
    <citation type="submission" date="2015-03" db="EMBL/GenBank/DDBJ databases">
        <authorList>
            <person name="Hassan Y.I."/>
            <person name="Lepp D."/>
            <person name="Li X.-Z."/>
            <person name="Zhou T."/>
        </authorList>
    </citation>
    <scope>NUCLEOTIDE SEQUENCE [LARGE SCALE GENOMIC DNA]</scope>
    <source>
        <strain evidence="3 4">BD-c194</strain>
    </source>
</reference>
<dbReference type="PATRIC" id="fig|443610.3.peg.975"/>
<keyword evidence="4" id="KW-1185">Reference proteome</keyword>
<sequence>MRLGIIGLGLITQSVHLPNILGPLRERFVVTRVCDLSPGLAATIGAELSVPHGTDAAEVIADPEVDAVVICTPGAHSSLARKALDAGKHVFAEKPYSYDPAIAERDAAFAREKGLVLQVGYMKMYEPAIAEARRRMEEIGPLRLVRMTVLHPSDEKQTDDLPIKRFADVPADALDAARTDNQTEVSAAVSDFAGIDPVLFRNVLHGSVCHQTAVLRALFPDAVTQAISAHQDAPGSVRGEPPKLQIVGRIENGPDWAISWNWLTHFPEYQEWVEIYGDRGSLRIDLPPPYKKSQLGVLTTTRSGAGNDVLVERWETTGPNAFARELDAFATSITTGAPVLSDAAGAGRDAALLRDLAALLGS</sequence>
<gene>
    <name evidence="3" type="ORF">VE25_13665</name>
</gene>
<comment type="caution">
    <text evidence="3">The sequence shown here is derived from an EMBL/GenBank/DDBJ whole genome shotgun (WGS) entry which is preliminary data.</text>
</comment>
<dbReference type="Proteomes" id="UP000033632">
    <property type="component" value="Unassembled WGS sequence"/>
</dbReference>
<dbReference type="SUPFAM" id="SSF55347">
    <property type="entry name" value="Glyceraldehyde-3-phosphate dehydrogenase-like, C-terminal domain"/>
    <property type="match status" value="1"/>
</dbReference>
<evidence type="ECO:0000313" key="4">
    <source>
        <dbReference type="Proteomes" id="UP000033632"/>
    </source>
</evidence>
<dbReference type="PANTHER" id="PTHR43818">
    <property type="entry name" value="BCDNA.GH03377"/>
    <property type="match status" value="1"/>
</dbReference>
<proteinExistence type="predicted"/>
<protein>
    <recommendedName>
        <fullName evidence="2">Gfo/Idh/MocA-like oxidoreductase N-terminal domain-containing protein</fullName>
    </recommendedName>
</protein>
<dbReference type="Pfam" id="PF01408">
    <property type="entry name" value="GFO_IDH_MocA"/>
    <property type="match status" value="1"/>
</dbReference>
<keyword evidence="1" id="KW-0560">Oxidoreductase</keyword>
<dbReference type="GO" id="GO:0000166">
    <property type="term" value="F:nucleotide binding"/>
    <property type="evidence" value="ECO:0007669"/>
    <property type="project" value="InterPro"/>
</dbReference>
<dbReference type="InterPro" id="IPR036291">
    <property type="entry name" value="NAD(P)-bd_dom_sf"/>
</dbReference>
<dbReference type="InterPro" id="IPR050463">
    <property type="entry name" value="Gfo/Idh/MocA_oxidrdct_glycsds"/>
</dbReference>
<name>A0A0F5FS23_9HYPH</name>
<organism evidence="3 4">
    <name type="scientific">Devosia geojensis</name>
    <dbReference type="NCBI Taxonomy" id="443610"/>
    <lineage>
        <taxon>Bacteria</taxon>
        <taxon>Pseudomonadati</taxon>
        <taxon>Pseudomonadota</taxon>
        <taxon>Alphaproteobacteria</taxon>
        <taxon>Hyphomicrobiales</taxon>
        <taxon>Devosiaceae</taxon>
        <taxon>Devosia</taxon>
    </lineage>
</organism>